<feature type="compositionally biased region" description="Low complexity" evidence="8">
    <location>
        <begin position="165"/>
        <end position="176"/>
    </location>
</feature>
<protein>
    <recommendedName>
        <fullName evidence="6">Pumilio homology domain family member 3</fullName>
    </recommendedName>
</protein>
<feature type="repeat" description="Pumilio" evidence="7">
    <location>
        <begin position="780"/>
        <end position="815"/>
    </location>
</feature>
<dbReference type="GO" id="GO:0000288">
    <property type="term" value="P:nuclear-transcribed mRNA catabolic process, deadenylation-dependent decay"/>
    <property type="evidence" value="ECO:0007669"/>
    <property type="project" value="TreeGrafter"/>
</dbReference>
<dbReference type="InterPro" id="IPR001313">
    <property type="entry name" value="Pumilio_RNA-bd_rpt"/>
</dbReference>
<evidence type="ECO:0000256" key="8">
    <source>
        <dbReference type="SAM" id="MobiDB-lite"/>
    </source>
</evidence>
<dbReference type="EMBL" id="PUHQ01000180">
    <property type="protein sequence ID" value="KAG0653704.1"/>
    <property type="molecule type" value="Genomic_DNA"/>
</dbReference>
<feature type="region of interest" description="Disordered" evidence="8">
    <location>
        <begin position="523"/>
        <end position="610"/>
    </location>
</feature>
<name>A0A9P6VSN8_RHOMI</name>
<dbReference type="FunFam" id="1.25.10.10:FF:000004">
    <property type="entry name" value="Pumilio homolog 1 isoform 2"/>
    <property type="match status" value="1"/>
</dbReference>
<dbReference type="PROSITE" id="PS50303">
    <property type="entry name" value="PUM_HD"/>
    <property type="match status" value="1"/>
</dbReference>
<dbReference type="SUPFAM" id="SSF48371">
    <property type="entry name" value="ARM repeat"/>
    <property type="match status" value="1"/>
</dbReference>
<dbReference type="SMART" id="SM00025">
    <property type="entry name" value="Pumilio"/>
    <property type="match status" value="8"/>
</dbReference>
<evidence type="ECO:0000256" key="6">
    <source>
        <dbReference type="ARBA" id="ARBA00081811"/>
    </source>
</evidence>
<feature type="repeat" description="Pumilio" evidence="7">
    <location>
        <begin position="743"/>
        <end position="779"/>
    </location>
</feature>
<dbReference type="InterPro" id="IPR011989">
    <property type="entry name" value="ARM-like"/>
</dbReference>
<dbReference type="InterPro" id="IPR033133">
    <property type="entry name" value="PUM-HD"/>
</dbReference>
<comment type="subcellular location">
    <subcellularLocation>
        <location evidence="1">Cytoplasm</location>
    </subcellularLocation>
</comment>
<evidence type="ECO:0000256" key="7">
    <source>
        <dbReference type="PROSITE-ProRule" id="PRU00317"/>
    </source>
</evidence>
<feature type="repeat" description="Pumilio" evidence="7">
    <location>
        <begin position="852"/>
        <end position="887"/>
    </location>
</feature>
<feature type="region of interest" description="Disordered" evidence="8">
    <location>
        <begin position="1"/>
        <end position="41"/>
    </location>
</feature>
<feature type="domain" description="PUM-HD" evidence="9">
    <location>
        <begin position="652"/>
        <end position="993"/>
    </location>
</feature>
<keyword evidence="11" id="KW-1185">Reference proteome</keyword>
<dbReference type="Proteomes" id="UP000777482">
    <property type="component" value="Unassembled WGS sequence"/>
</dbReference>
<keyword evidence="4" id="KW-0694">RNA-binding</keyword>
<feature type="compositionally biased region" description="Low complexity" evidence="8">
    <location>
        <begin position="421"/>
        <end position="431"/>
    </location>
</feature>
<dbReference type="Gene3D" id="1.25.10.10">
    <property type="entry name" value="Leucine-rich Repeat Variant"/>
    <property type="match status" value="1"/>
</dbReference>
<feature type="repeat" description="Pumilio" evidence="7">
    <location>
        <begin position="888"/>
        <end position="923"/>
    </location>
</feature>
<dbReference type="GO" id="GO:0005737">
    <property type="term" value="C:cytoplasm"/>
    <property type="evidence" value="ECO:0007669"/>
    <property type="project" value="UniProtKB-SubCell"/>
</dbReference>
<dbReference type="OrthoDB" id="668540at2759"/>
<accession>A0A9P6VSN8</accession>
<comment type="similarity">
    <text evidence="5">Belongs to the PUF3 family.</text>
</comment>
<sequence length="1024" mass="107458">MDASNISPSVGGAIPARLGLPRRSSFDPLSSTSKRGLSLGTLPGPSFAALPSGLRSVPALDSARPFGSAATAFRNVSGPLGDGQRTPGGSLVVGAEVFGFGKHAPRDSSERRRAAVVSGGGGNDSTASGSVDGLDDVVSTTGSAQLGGTAVPAGWRASNNDHHLSSSSARHTPTSSDDFRVRSSAAEDAIFRKGLDRLSADFAAAGGGAYSSYLHTSGSAMELRSSSPASASMTDPPLRASARSSLLPVTAHSATPENEGYGGDSGNTAAVADPSTNGSSSATNGRDSSLAASTAATTALISDDKATVPSLGGLTTTAPSPSVYAAAAEAISSPESGPYLYPYQPPDPSPPPLGNPYFMAAMSPPPQPGYPHPLQRAGPGRPPNEGMYASFGQASTASANATEEDLSYAMRGMQLGGGAGSASAAAAGQASPQYSPKPPYTHARQDSAASFQPYYLAAAASPYLAHPAEMYVTAGGMQYAPAGPGYYAAAPANDSANAAGGLARRDSITPQWGLPMPSFAFPPDFVTSPPPPSSSRQGSFSFAPSQMPAQAYPPGAGGPAAAPPTATFGGVNAPLTRQPPSQSQAGGGPAAGREHAATAGGSPYGQLNGPQIGQQHQIILGRGVRAGQEYVAPGPMAQHGYGMGYAPDVRQLRSPLLEEFRSNRNRSWELQDLAGYVVEFSGDQLGSRHIQTKLDTASLEEKAMVFNEILPNMLQLSTDVFANYVIQKFFEQGSQVQKTAMAKVLEGHVLQLSLQMYGCRVVQKALEYVLVDQQVRLVKELDGHVLKCARDAQSNHVIQRALERVPPEHLVFITDACLGEVRDLATHPYGCRVLQRIFENCPPKQTRALLDELHRHVQDLVEDQFGNYVVQWVIEKGDPEDRSLVVAKLYGQVLPLAQQKFASNVVEKCVIHGSEEERRRLIDEVLKTTPDGSSIIKAMLTHPYANYVMQKCLNCAKGAQRDALFAETAVQLTALRRYQPTPSKHLTAIEKVLSAERVRKGEPPLQFSPTPQHQFVNGGGPAHY</sequence>
<dbReference type="Pfam" id="PF00806">
    <property type="entry name" value="PUF"/>
    <property type="match status" value="8"/>
</dbReference>
<dbReference type="PROSITE" id="PS50302">
    <property type="entry name" value="PUM"/>
    <property type="match status" value="7"/>
</dbReference>
<dbReference type="AlphaFoldDB" id="A0A9P6VSN8"/>
<dbReference type="PANTHER" id="PTHR12537:SF12">
    <property type="entry name" value="MATERNAL PROTEIN PUMILIO"/>
    <property type="match status" value="1"/>
</dbReference>
<proteinExistence type="inferred from homology"/>
<keyword evidence="3" id="KW-0677">Repeat</keyword>
<dbReference type="PANTHER" id="PTHR12537">
    <property type="entry name" value="RNA BINDING PROTEIN PUMILIO-RELATED"/>
    <property type="match status" value="1"/>
</dbReference>
<evidence type="ECO:0000256" key="5">
    <source>
        <dbReference type="ARBA" id="ARBA00060736"/>
    </source>
</evidence>
<evidence type="ECO:0000256" key="3">
    <source>
        <dbReference type="ARBA" id="ARBA00022737"/>
    </source>
</evidence>
<comment type="caution">
    <text evidence="10">The sequence shown here is derived from an EMBL/GenBank/DDBJ whole genome shotgun (WGS) entry which is preliminary data.</text>
</comment>
<evidence type="ECO:0000256" key="4">
    <source>
        <dbReference type="ARBA" id="ARBA00022884"/>
    </source>
</evidence>
<feature type="compositionally biased region" description="Polar residues" evidence="8">
    <location>
        <begin position="274"/>
        <end position="287"/>
    </location>
</feature>
<feature type="repeat" description="Pumilio" evidence="7">
    <location>
        <begin position="672"/>
        <end position="707"/>
    </location>
</feature>
<feature type="region of interest" description="Disordered" evidence="8">
    <location>
        <begin position="102"/>
        <end position="181"/>
    </location>
</feature>
<keyword evidence="2" id="KW-0963">Cytoplasm</keyword>
<feature type="compositionally biased region" description="Low complexity" evidence="8">
    <location>
        <begin position="534"/>
        <end position="545"/>
    </location>
</feature>
<feature type="repeat" description="Pumilio" evidence="7">
    <location>
        <begin position="708"/>
        <end position="741"/>
    </location>
</feature>
<evidence type="ECO:0000259" key="9">
    <source>
        <dbReference type="PROSITE" id="PS50303"/>
    </source>
</evidence>
<gene>
    <name evidence="10" type="primary">PUF3</name>
    <name evidence="10" type="ORF">C6P46_002328</name>
</gene>
<feature type="region of interest" description="Disordered" evidence="8">
    <location>
        <begin position="253"/>
        <end position="289"/>
    </location>
</feature>
<dbReference type="GO" id="GO:0003730">
    <property type="term" value="F:mRNA 3'-UTR binding"/>
    <property type="evidence" value="ECO:0007669"/>
    <property type="project" value="TreeGrafter"/>
</dbReference>
<organism evidence="10 11">
    <name type="scientific">Rhodotorula mucilaginosa</name>
    <name type="common">Yeast</name>
    <name type="synonym">Rhodotorula rubra</name>
    <dbReference type="NCBI Taxonomy" id="5537"/>
    <lineage>
        <taxon>Eukaryota</taxon>
        <taxon>Fungi</taxon>
        <taxon>Dikarya</taxon>
        <taxon>Basidiomycota</taxon>
        <taxon>Pucciniomycotina</taxon>
        <taxon>Microbotryomycetes</taxon>
        <taxon>Sporidiobolales</taxon>
        <taxon>Sporidiobolaceae</taxon>
        <taxon>Rhodotorula</taxon>
    </lineage>
</organism>
<dbReference type="InterPro" id="IPR016024">
    <property type="entry name" value="ARM-type_fold"/>
</dbReference>
<evidence type="ECO:0000256" key="2">
    <source>
        <dbReference type="ARBA" id="ARBA00022490"/>
    </source>
</evidence>
<evidence type="ECO:0000256" key="1">
    <source>
        <dbReference type="ARBA" id="ARBA00004496"/>
    </source>
</evidence>
<evidence type="ECO:0000313" key="10">
    <source>
        <dbReference type="EMBL" id="KAG0653704.1"/>
    </source>
</evidence>
<feature type="compositionally biased region" description="Basic and acidic residues" evidence="8">
    <location>
        <begin position="104"/>
        <end position="113"/>
    </location>
</feature>
<feature type="region of interest" description="Disordered" evidence="8">
    <location>
        <begin position="419"/>
        <end position="444"/>
    </location>
</feature>
<feature type="repeat" description="Pumilio" evidence="7">
    <location>
        <begin position="816"/>
        <end position="851"/>
    </location>
</feature>
<dbReference type="InterPro" id="IPR033712">
    <property type="entry name" value="Pumilio_RNA-bd"/>
</dbReference>
<dbReference type="CDD" id="cd07920">
    <property type="entry name" value="Pumilio"/>
    <property type="match status" value="1"/>
</dbReference>
<feature type="compositionally biased region" description="Low complexity" evidence="8">
    <location>
        <begin position="559"/>
        <end position="570"/>
    </location>
</feature>
<reference evidence="10 11" key="1">
    <citation type="submission" date="2020-11" db="EMBL/GenBank/DDBJ databases">
        <title>Kefir isolates.</title>
        <authorList>
            <person name="Marcisauskas S."/>
            <person name="Kim Y."/>
            <person name="Blasche S."/>
        </authorList>
    </citation>
    <scope>NUCLEOTIDE SEQUENCE [LARGE SCALE GENOMIC DNA]</scope>
    <source>
        <strain evidence="10 11">KR</strain>
    </source>
</reference>
<feature type="region of interest" description="Disordered" evidence="8">
    <location>
        <begin position="1001"/>
        <end position="1024"/>
    </location>
</feature>
<evidence type="ECO:0000313" key="11">
    <source>
        <dbReference type="Proteomes" id="UP000777482"/>
    </source>
</evidence>